<sequence>MWEEKLVRMLFDLRTCDSAYRFVLDCLNVTPDEFITEFTIESEGDFELFWERNIQRIQNIDISQLRILAFHVLGSLDCCEEIKKNGLWNLQMVLSGDTILSRILKEHGIRFDITNKLLYAGSKKYDIDYEHYRGRQFLTGNEEVLDRIAHRVFYDYCVNGFLVNDNVFNYGTRIHERPEFLMSLSDLLPDAQKIEQYWETHAESYRVDFFVKEVKKIATEINNFLNEGNSDERKQI</sequence>
<accession>A0A3N0HXT8</accession>
<comment type="caution">
    <text evidence="1">The sequence shown here is derived from an EMBL/GenBank/DDBJ whole genome shotgun (WGS) entry which is preliminary data.</text>
</comment>
<gene>
    <name evidence="1" type="ORF">EDX97_11340</name>
</gene>
<protein>
    <submittedName>
        <fullName evidence="1">Uncharacterized protein</fullName>
    </submittedName>
</protein>
<reference evidence="1 2" key="1">
    <citation type="submission" date="2018-11" db="EMBL/GenBank/DDBJ databases">
        <title>Clostridium sp. nov., a member of the family Erysipelotrichaceae isolated from pig faeces.</title>
        <authorList>
            <person name="Chang Y.-H."/>
        </authorList>
    </citation>
    <scope>NUCLEOTIDE SEQUENCE [LARGE SCALE GENOMIC DNA]</scope>
    <source>
        <strain evidence="1 2">YH-panp20</strain>
    </source>
</reference>
<keyword evidence="2" id="KW-1185">Reference proteome</keyword>
<organism evidence="1 2">
    <name type="scientific">Absicoccus porci</name>
    <dbReference type="NCBI Taxonomy" id="2486576"/>
    <lineage>
        <taxon>Bacteria</taxon>
        <taxon>Bacillati</taxon>
        <taxon>Bacillota</taxon>
        <taxon>Erysipelotrichia</taxon>
        <taxon>Erysipelotrichales</taxon>
        <taxon>Erysipelotrichaceae</taxon>
        <taxon>Absicoccus</taxon>
    </lineage>
</organism>
<dbReference type="EMBL" id="RJQC01000006">
    <property type="protein sequence ID" value="RNM29010.1"/>
    <property type="molecule type" value="Genomic_DNA"/>
</dbReference>
<name>A0A3N0HXT8_9FIRM</name>
<proteinExistence type="predicted"/>
<evidence type="ECO:0000313" key="2">
    <source>
        <dbReference type="Proteomes" id="UP000276568"/>
    </source>
</evidence>
<evidence type="ECO:0000313" key="1">
    <source>
        <dbReference type="EMBL" id="RNM29010.1"/>
    </source>
</evidence>
<dbReference type="Proteomes" id="UP000276568">
    <property type="component" value="Unassembled WGS sequence"/>
</dbReference>
<dbReference type="AlphaFoldDB" id="A0A3N0HXT8"/>